<dbReference type="RefSeq" id="WP_106663049.1">
    <property type="nucleotide sequence ID" value="NZ_PGGM01000002.1"/>
</dbReference>
<dbReference type="InterPro" id="IPR003661">
    <property type="entry name" value="HisK_dim/P_dom"/>
</dbReference>
<dbReference type="InterPro" id="IPR003594">
    <property type="entry name" value="HATPase_dom"/>
</dbReference>
<dbReference type="EMBL" id="PGGM01000002">
    <property type="protein sequence ID" value="PSH66185.1"/>
    <property type="molecule type" value="Genomic_DNA"/>
</dbReference>
<proteinExistence type="predicted"/>
<organism evidence="10 11">
    <name type="scientific">Phyllobacterium sophorae</name>
    <dbReference type="NCBI Taxonomy" id="1520277"/>
    <lineage>
        <taxon>Bacteria</taxon>
        <taxon>Pseudomonadati</taxon>
        <taxon>Pseudomonadota</taxon>
        <taxon>Alphaproteobacteria</taxon>
        <taxon>Hyphomicrobiales</taxon>
        <taxon>Phyllobacteriaceae</taxon>
        <taxon>Phyllobacterium</taxon>
    </lineage>
</organism>
<dbReference type="GO" id="GO:0005524">
    <property type="term" value="F:ATP binding"/>
    <property type="evidence" value="ECO:0007669"/>
    <property type="project" value="UniProtKB-KW"/>
</dbReference>
<dbReference type="InterPro" id="IPR036097">
    <property type="entry name" value="HisK_dim/P_sf"/>
</dbReference>
<dbReference type="Gene3D" id="1.10.287.130">
    <property type="match status" value="1"/>
</dbReference>
<dbReference type="AlphaFoldDB" id="A0A2P7BI83"/>
<dbReference type="GO" id="GO:0000155">
    <property type="term" value="F:phosphorelay sensor kinase activity"/>
    <property type="evidence" value="ECO:0007669"/>
    <property type="project" value="InterPro"/>
</dbReference>
<dbReference type="CDD" id="cd00082">
    <property type="entry name" value="HisKA"/>
    <property type="match status" value="1"/>
</dbReference>
<dbReference type="Proteomes" id="UP000241764">
    <property type="component" value="Unassembled WGS sequence"/>
</dbReference>
<evidence type="ECO:0000259" key="9">
    <source>
        <dbReference type="PROSITE" id="PS50109"/>
    </source>
</evidence>
<evidence type="ECO:0000256" key="2">
    <source>
        <dbReference type="ARBA" id="ARBA00012438"/>
    </source>
</evidence>
<evidence type="ECO:0000256" key="8">
    <source>
        <dbReference type="ARBA" id="ARBA00023012"/>
    </source>
</evidence>
<keyword evidence="7" id="KW-0067">ATP-binding</keyword>
<evidence type="ECO:0000256" key="3">
    <source>
        <dbReference type="ARBA" id="ARBA00022553"/>
    </source>
</evidence>
<evidence type="ECO:0000256" key="5">
    <source>
        <dbReference type="ARBA" id="ARBA00022741"/>
    </source>
</evidence>
<evidence type="ECO:0000313" key="11">
    <source>
        <dbReference type="Proteomes" id="UP000241764"/>
    </source>
</evidence>
<dbReference type="PANTHER" id="PTHR43065">
    <property type="entry name" value="SENSOR HISTIDINE KINASE"/>
    <property type="match status" value="1"/>
</dbReference>
<sequence length="344" mass="37639">MNTRLNLSYSFDGAVTDRLLKPCSVSELNESFQLEHRFRVPGKRSGATILVMIDNTPRLEAEARLRKIEADFFHAARLSTLGEMTASIAHEIKQPLAAILMNAQTTLRHLRKAVPNLEKVEQLTSRIVDSAQRATEIIGRIQDMAGKRAPTNALLDFNDVVQQCLVFLSHEAEDKNVVIKASLEPNLPHVHGDRIQLQQVIVNLVVNSIQAMNPAPQTGREIYLKTSLDGNDHVAFSIRDTGMGIPVDHMEQIFDGFFTTKEGGLGIGLAICQSIVNAHGGTITAANHPAGGALFRFSIPTQSAADVANNPASTDIRSQQITSLTKHAIVLDNQCNDLPYLKAL</sequence>
<dbReference type="Gene3D" id="3.30.565.10">
    <property type="entry name" value="Histidine kinase-like ATPase, C-terminal domain"/>
    <property type="match status" value="1"/>
</dbReference>
<evidence type="ECO:0000313" key="10">
    <source>
        <dbReference type="EMBL" id="PSH66185.1"/>
    </source>
</evidence>
<dbReference type="PROSITE" id="PS50109">
    <property type="entry name" value="HIS_KIN"/>
    <property type="match status" value="1"/>
</dbReference>
<comment type="catalytic activity">
    <reaction evidence="1">
        <text>ATP + protein L-histidine = ADP + protein N-phospho-L-histidine.</text>
        <dbReference type="EC" id="2.7.13.3"/>
    </reaction>
</comment>
<dbReference type="FunFam" id="3.30.565.10:FF:000042">
    <property type="entry name" value="Two-component sensor histidine kinase KdpD"/>
    <property type="match status" value="1"/>
</dbReference>
<dbReference type="SUPFAM" id="SSF47384">
    <property type="entry name" value="Homodimeric domain of signal transducing histidine kinase"/>
    <property type="match status" value="1"/>
</dbReference>
<feature type="domain" description="Histidine kinase" evidence="9">
    <location>
        <begin position="87"/>
        <end position="303"/>
    </location>
</feature>
<dbReference type="Pfam" id="PF00512">
    <property type="entry name" value="HisKA"/>
    <property type="match status" value="1"/>
</dbReference>
<dbReference type="Pfam" id="PF02518">
    <property type="entry name" value="HATPase_c"/>
    <property type="match status" value="1"/>
</dbReference>
<keyword evidence="3" id="KW-0597">Phosphoprotein</keyword>
<dbReference type="PANTHER" id="PTHR43065:SF10">
    <property type="entry name" value="PEROXIDE STRESS-ACTIVATED HISTIDINE KINASE MAK3"/>
    <property type="match status" value="1"/>
</dbReference>
<dbReference type="InterPro" id="IPR036890">
    <property type="entry name" value="HATPase_C_sf"/>
</dbReference>
<accession>A0A2P7BI83</accession>
<protein>
    <recommendedName>
        <fullName evidence="2">histidine kinase</fullName>
        <ecNumber evidence="2">2.7.13.3</ecNumber>
    </recommendedName>
</protein>
<keyword evidence="11" id="KW-1185">Reference proteome</keyword>
<keyword evidence="8" id="KW-0902">Two-component regulatory system</keyword>
<evidence type="ECO:0000256" key="1">
    <source>
        <dbReference type="ARBA" id="ARBA00000085"/>
    </source>
</evidence>
<comment type="caution">
    <text evidence="10">The sequence shown here is derived from an EMBL/GenBank/DDBJ whole genome shotgun (WGS) entry which is preliminary data.</text>
</comment>
<dbReference type="OrthoDB" id="9808408at2"/>
<dbReference type="PRINTS" id="PR00344">
    <property type="entry name" value="BCTRLSENSOR"/>
</dbReference>
<evidence type="ECO:0000256" key="7">
    <source>
        <dbReference type="ARBA" id="ARBA00022840"/>
    </source>
</evidence>
<dbReference type="SUPFAM" id="SSF55874">
    <property type="entry name" value="ATPase domain of HSP90 chaperone/DNA topoisomerase II/histidine kinase"/>
    <property type="match status" value="1"/>
</dbReference>
<dbReference type="EC" id="2.7.13.3" evidence="2"/>
<name>A0A2P7BI83_9HYPH</name>
<keyword evidence="5" id="KW-0547">Nucleotide-binding</keyword>
<dbReference type="SMART" id="SM00388">
    <property type="entry name" value="HisKA"/>
    <property type="match status" value="1"/>
</dbReference>
<evidence type="ECO:0000256" key="4">
    <source>
        <dbReference type="ARBA" id="ARBA00022679"/>
    </source>
</evidence>
<reference evidence="11" key="1">
    <citation type="submission" date="2017-11" db="EMBL/GenBank/DDBJ databases">
        <authorList>
            <person name="Kuznetsova I."/>
            <person name="Sazanova A."/>
            <person name="Chirak E."/>
            <person name="Safronova V."/>
            <person name="Willems A."/>
        </authorList>
    </citation>
    <scope>NUCLEOTIDE SEQUENCE [LARGE SCALE GENOMIC DNA]</scope>
    <source>
        <strain evidence="11">CCBAU 03422</strain>
    </source>
</reference>
<dbReference type="SMART" id="SM00387">
    <property type="entry name" value="HATPase_c"/>
    <property type="match status" value="1"/>
</dbReference>
<keyword evidence="6" id="KW-0418">Kinase</keyword>
<keyword evidence="4" id="KW-0808">Transferase</keyword>
<dbReference type="GO" id="GO:0042802">
    <property type="term" value="F:identical protein binding"/>
    <property type="evidence" value="ECO:0007669"/>
    <property type="project" value="UniProtKB-ARBA"/>
</dbReference>
<gene>
    <name evidence="10" type="ORF">CU103_06270</name>
</gene>
<evidence type="ECO:0000256" key="6">
    <source>
        <dbReference type="ARBA" id="ARBA00022777"/>
    </source>
</evidence>
<dbReference type="InterPro" id="IPR005467">
    <property type="entry name" value="His_kinase_dom"/>
</dbReference>
<dbReference type="InterPro" id="IPR004358">
    <property type="entry name" value="Sig_transdc_His_kin-like_C"/>
</dbReference>